<protein>
    <submittedName>
        <fullName evidence="1">Uncharacterized protein</fullName>
    </submittedName>
</protein>
<organism evidence="1 2">
    <name type="scientific">Rhynchosporium agropyri</name>
    <dbReference type="NCBI Taxonomy" id="914238"/>
    <lineage>
        <taxon>Eukaryota</taxon>
        <taxon>Fungi</taxon>
        <taxon>Dikarya</taxon>
        <taxon>Ascomycota</taxon>
        <taxon>Pezizomycotina</taxon>
        <taxon>Leotiomycetes</taxon>
        <taxon>Helotiales</taxon>
        <taxon>Ploettnerulaceae</taxon>
        <taxon>Rhynchosporium</taxon>
    </lineage>
</organism>
<dbReference type="EMBL" id="FJUX01000279">
    <property type="protein sequence ID" value="CZT13962.1"/>
    <property type="molecule type" value="Genomic_DNA"/>
</dbReference>
<dbReference type="Proteomes" id="UP000178912">
    <property type="component" value="Unassembled WGS sequence"/>
</dbReference>
<evidence type="ECO:0000313" key="2">
    <source>
        <dbReference type="Proteomes" id="UP000178912"/>
    </source>
</evidence>
<evidence type="ECO:0000313" key="1">
    <source>
        <dbReference type="EMBL" id="CZT13962.1"/>
    </source>
</evidence>
<keyword evidence="2" id="KW-1185">Reference proteome</keyword>
<dbReference type="AlphaFoldDB" id="A0A1E1LTY2"/>
<reference evidence="2" key="1">
    <citation type="submission" date="2016-03" db="EMBL/GenBank/DDBJ databases">
        <authorList>
            <person name="Guldener U."/>
        </authorList>
    </citation>
    <scope>NUCLEOTIDE SEQUENCE [LARGE SCALE GENOMIC DNA]</scope>
    <source>
        <strain evidence="2">04CH-RAC-A.6.1</strain>
    </source>
</reference>
<proteinExistence type="predicted"/>
<accession>A0A1E1LTY2</accession>
<name>A0A1E1LTY2_9HELO</name>
<sequence>MTKIMRIAKQSPMHHFDTKQVVSSRRENAIRKAIGPLSITQRHPYLRLPQLVIPSWTWTTVCDTIHVSTGTTTCDILHSTSLWIYGASIDCSYSDSSV</sequence>
<gene>
    <name evidence="1" type="ORF">RAG0_17647</name>
</gene>